<reference evidence="2" key="1">
    <citation type="submission" date="2022-01" db="EMBL/GenBank/DDBJ databases">
        <title>Genome-Based Taxonomic Classification of the Phylum Actinobacteria.</title>
        <authorList>
            <person name="Gao Y."/>
        </authorList>
    </citation>
    <scope>NUCLEOTIDE SEQUENCE</scope>
    <source>
        <strain evidence="2">KLBMP 8922</strain>
    </source>
</reference>
<evidence type="ECO:0000313" key="2">
    <source>
        <dbReference type="EMBL" id="MCF2528867.1"/>
    </source>
</evidence>
<comment type="caution">
    <text evidence="2">The sequence shown here is derived from an EMBL/GenBank/DDBJ whole genome shotgun (WGS) entry which is preliminary data.</text>
</comment>
<dbReference type="Proteomes" id="UP001165378">
    <property type="component" value="Unassembled WGS sequence"/>
</dbReference>
<accession>A0AA41Q2F6</accession>
<keyword evidence="3" id="KW-1185">Reference proteome</keyword>
<protein>
    <recommendedName>
        <fullName evidence="4">Secreted protein</fullName>
    </recommendedName>
</protein>
<dbReference type="AlphaFoldDB" id="A0AA41Q2F6"/>
<feature type="signal peptide" evidence="1">
    <location>
        <begin position="1"/>
        <end position="26"/>
    </location>
</feature>
<dbReference type="EMBL" id="JAKFHA010000008">
    <property type="protein sequence ID" value="MCF2528867.1"/>
    <property type="molecule type" value="Genomic_DNA"/>
</dbReference>
<name>A0AA41Q2F6_9ACTN</name>
<evidence type="ECO:0000256" key="1">
    <source>
        <dbReference type="SAM" id="SignalP"/>
    </source>
</evidence>
<evidence type="ECO:0008006" key="4">
    <source>
        <dbReference type="Google" id="ProtNLM"/>
    </source>
</evidence>
<keyword evidence="1" id="KW-0732">Signal</keyword>
<dbReference type="RefSeq" id="WP_235053031.1">
    <property type="nucleotide sequence ID" value="NZ_JAKFHA010000008.1"/>
</dbReference>
<evidence type="ECO:0000313" key="3">
    <source>
        <dbReference type="Proteomes" id="UP001165378"/>
    </source>
</evidence>
<organism evidence="2 3">
    <name type="scientific">Yinghuangia soli</name>
    <dbReference type="NCBI Taxonomy" id="2908204"/>
    <lineage>
        <taxon>Bacteria</taxon>
        <taxon>Bacillati</taxon>
        <taxon>Actinomycetota</taxon>
        <taxon>Actinomycetes</taxon>
        <taxon>Kitasatosporales</taxon>
        <taxon>Streptomycetaceae</taxon>
        <taxon>Yinghuangia</taxon>
    </lineage>
</organism>
<sequence length="82" mass="7968">MKTSHRAAAVLGLAVASLGIAGTAHAGDSIGLGNPAGSGTPGVQGTELNSQGHNFTLVPVEEDSPITDLALALHDAAGGAQR</sequence>
<feature type="chain" id="PRO_5041362473" description="Secreted protein" evidence="1">
    <location>
        <begin position="27"/>
        <end position="82"/>
    </location>
</feature>
<gene>
    <name evidence="2" type="ORF">LZ495_16810</name>
</gene>
<proteinExistence type="predicted"/>